<dbReference type="Gramene" id="HORVU.MOREX.r2.5HG0421570.1">
    <property type="protein sequence ID" value="HORVU.MOREX.r2.5HG0421570.1.CDS.1"/>
    <property type="gene ID" value="HORVU.MOREX.r2.5HG0421570"/>
</dbReference>
<evidence type="ECO:0000313" key="1">
    <source>
        <dbReference type="EnsemblPlants" id="HORVU.MOREX.r3.5HG0507690.1.CDS1"/>
    </source>
</evidence>
<organism evidence="1 2">
    <name type="scientific">Hordeum vulgare subsp. vulgare</name>
    <name type="common">Domesticated barley</name>
    <dbReference type="NCBI Taxonomy" id="112509"/>
    <lineage>
        <taxon>Eukaryota</taxon>
        <taxon>Viridiplantae</taxon>
        <taxon>Streptophyta</taxon>
        <taxon>Embryophyta</taxon>
        <taxon>Tracheophyta</taxon>
        <taxon>Spermatophyta</taxon>
        <taxon>Magnoliopsida</taxon>
        <taxon>Liliopsida</taxon>
        <taxon>Poales</taxon>
        <taxon>Poaceae</taxon>
        <taxon>BOP clade</taxon>
        <taxon>Pooideae</taxon>
        <taxon>Triticodae</taxon>
        <taxon>Triticeae</taxon>
        <taxon>Hordeinae</taxon>
        <taxon>Hordeum</taxon>
    </lineage>
</organism>
<reference evidence="2" key="1">
    <citation type="journal article" date="2012" name="Nature">
        <title>A physical, genetic and functional sequence assembly of the barley genome.</title>
        <authorList>
            <consortium name="The International Barley Genome Sequencing Consortium"/>
            <person name="Mayer K.F."/>
            <person name="Waugh R."/>
            <person name="Brown J.W."/>
            <person name="Schulman A."/>
            <person name="Langridge P."/>
            <person name="Platzer M."/>
            <person name="Fincher G.B."/>
            <person name="Muehlbauer G.J."/>
            <person name="Sato K."/>
            <person name="Close T.J."/>
            <person name="Wise R.P."/>
            <person name="Stein N."/>
        </authorList>
    </citation>
    <scope>NUCLEOTIDE SEQUENCE [LARGE SCALE GENOMIC DNA]</scope>
    <source>
        <strain evidence="2">cv. Morex</strain>
    </source>
</reference>
<dbReference type="EnsemblPlants" id="HORVU.MOREX.r3.5HG0507690.1">
    <property type="protein sequence ID" value="HORVU.MOREX.r3.5HG0507690.1.CDS1"/>
    <property type="gene ID" value="HORVU.MOREX.r3.5HG0507690"/>
</dbReference>
<accession>A0A8I6XS68</accession>
<sequence length="70" mass="7925">MRFPSPRDVDKACFAESMNVTSCGAVINLRKWAESMGVKGILNVAWVNVNNILWTKGMRKILLMWGLWLG</sequence>
<evidence type="ECO:0000313" key="2">
    <source>
        <dbReference type="Proteomes" id="UP000011116"/>
    </source>
</evidence>
<keyword evidence="2" id="KW-1185">Reference proteome</keyword>
<proteinExistence type="predicted"/>
<dbReference type="Proteomes" id="UP000011116">
    <property type="component" value="Chromosome 5H"/>
</dbReference>
<name>A0A8I6XS68_HORVV</name>
<reference evidence="1" key="2">
    <citation type="submission" date="2020-10" db="EMBL/GenBank/DDBJ databases">
        <authorList>
            <person name="Scholz U."/>
            <person name="Mascher M."/>
            <person name="Fiebig A."/>
        </authorList>
    </citation>
    <scope>NUCLEOTIDE SEQUENCE [LARGE SCALE GENOMIC DNA]</scope>
    <source>
        <strain evidence="1">cv. Morex</strain>
    </source>
</reference>
<dbReference type="Gramene" id="HORVU.MOREX.r3.5HG0507690.1">
    <property type="protein sequence ID" value="HORVU.MOREX.r3.5HG0507690.1.CDS1"/>
    <property type="gene ID" value="HORVU.MOREX.r3.5HG0507690"/>
</dbReference>
<protein>
    <submittedName>
        <fullName evidence="1">Uncharacterized protein</fullName>
    </submittedName>
</protein>
<dbReference type="AlphaFoldDB" id="A0A8I6XS68"/>
<reference evidence="1" key="3">
    <citation type="submission" date="2022-01" db="UniProtKB">
        <authorList>
            <consortium name="EnsemblPlants"/>
        </authorList>
    </citation>
    <scope>IDENTIFICATION</scope>
    <source>
        <strain evidence="1">subsp. vulgare</strain>
    </source>
</reference>